<dbReference type="AlphaFoldDB" id="A0A857EXD9"/>
<reference evidence="7" key="1">
    <citation type="submission" date="2019-09" db="EMBL/GenBank/DDBJ databases">
        <title>Yersinia canariae sp. nov., isolated from a human yersiniosis case.</title>
        <authorList>
            <person name="Nguyen S.V."/>
            <person name="Greig D."/>
            <person name="Hurley D."/>
            <person name="Cao Y."/>
            <person name="McCabe E."/>
            <person name="Mitchell M."/>
            <person name="Jenkins C."/>
            <person name="Fanning S."/>
        </authorList>
    </citation>
    <scope>NUCLEOTIDE SEQUENCE [LARGE SCALE GENOMIC DNA]</scope>
    <source>
        <strain evidence="7">NCTC 14382</strain>
    </source>
</reference>
<dbReference type="GO" id="GO:0106274">
    <property type="term" value="F:NAD+-protein-arginine ADP-ribosyltransferase activity"/>
    <property type="evidence" value="ECO:0007669"/>
    <property type="project" value="UniProtKB-EC"/>
</dbReference>
<feature type="compositionally biased region" description="Basic and acidic residues" evidence="4">
    <location>
        <begin position="156"/>
        <end position="165"/>
    </location>
</feature>
<protein>
    <recommendedName>
        <fullName evidence="1">NAD(+)--protein-arginine ADP-ribosyltransferase</fullName>
        <ecNumber evidence="1">2.4.2.31</ecNumber>
    </recommendedName>
    <alternativeName>
        <fullName evidence="2">NAD(+)--arginine ADP-ribosyltransferase</fullName>
    </alternativeName>
</protein>
<feature type="domain" description="ADP ribosyltransferase" evidence="5">
    <location>
        <begin position="250"/>
        <end position="404"/>
    </location>
</feature>
<name>A0A857EXD9_9GAMM</name>
<dbReference type="InterPro" id="IPR003540">
    <property type="entry name" value="ADP-ribosyltransferase"/>
</dbReference>
<keyword evidence="7" id="KW-1185">Reference proteome</keyword>
<dbReference type="Gene3D" id="3.90.176.10">
    <property type="entry name" value="Toxin ADP-ribosyltransferase, Chain A, domain 1"/>
    <property type="match status" value="1"/>
</dbReference>
<comment type="catalytic activity">
    <reaction evidence="3">
        <text>L-arginyl-[protein] + NAD(+) = N(omega)-(ADP-D-ribosyl)-L-arginyl-[protein] + nicotinamide + H(+)</text>
        <dbReference type="Rhea" id="RHEA:19149"/>
        <dbReference type="Rhea" id="RHEA-COMP:10532"/>
        <dbReference type="Rhea" id="RHEA-COMP:15087"/>
        <dbReference type="ChEBI" id="CHEBI:15378"/>
        <dbReference type="ChEBI" id="CHEBI:17154"/>
        <dbReference type="ChEBI" id="CHEBI:29965"/>
        <dbReference type="ChEBI" id="CHEBI:57540"/>
        <dbReference type="ChEBI" id="CHEBI:142554"/>
        <dbReference type="EC" id="2.4.2.31"/>
    </reaction>
</comment>
<dbReference type="EC" id="2.4.2.31" evidence="1"/>
<evidence type="ECO:0000256" key="3">
    <source>
        <dbReference type="ARBA" id="ARBA00047597"/>
    </source>
</evidence>
<feature type="compositionally biased region" description="Low complexity" evidence="4">
    <location>
        <begin position="166"/>
        <end position="181"/>
    </location>
</feature>
<dbReference type="Pfam" id="PF03496">
    <property type="entry name" value="ADPrib_exo_Tox"/>
    <property type="match status" value="1"/>
</dbReference>
<accession>A0A857EXD9</accession>
<evidence type="ECO:0000259" key="5">
    <source>
        <dbReference type="Pfam" id="PF03496"/>
    </source>
</evidence>
<evidence type="ECO:0000313" key="6">
    <source>
        <dbReference type="EMBL" id="QHB31442.1"/>
    </source>
</evidence>
<dbReference type="GO" id="GO:0005576">
    <property type="term" value="C:extracellular region"/>
    <property type="evidence" value="ECO:0007669"/>
    <property type="project" value="InterPro"/>
</dbReference>
<evidence type="ECO:0000313" key="7">
    <source>
        <dbReference type="Proteomes" id="UP000464402"/>
    </source>
</evidence>
<evidence type="ECO:0000256" key="1">
    <source>
        <dbReference type="ARBA" id="ARBA00012031"/>
    </source>
</evidence>
<dbReference type="KEGG" id="yca:F0T03_04100"/>
<dbReference type="RefSeq" id="WP_159677280.1">
    <property type="nucleotide sequence ID" value="NZ_CP043727.1"/>
</dbReference>
<organism evidence="6 7">
    <name type="scientific">Yersinia canariae</name>
    <dbReference type="NCBI Taxonomy" id="2607663"/>
    <lineage>
        <taxon>Bacteria</taxon>
        <taxon>Pseudomonadati</taxon>
        <taxon>Pseudomonadota</taxon>
        <taxon>Gammaproteobacteria</taxon>
        <taxon>Enterobacterales</taxon>
        <taxon>Yersiniaceae</taxon>
        <taxon>Yersinia</taxon>
    </lineage>
</organism>
<gene>
    <name evidence="6" type="ORF">F0T03_04100</name>
</gene>
<feature type="region of interest" description="Disordered" evidence="4">
    <location>
        <begin position="147"/>
        <end position="202"/>
    </location>
</feature>
<dbReference type="PROSITE" id="PS51996">
    <property type="entry name" value="TR_MART"/>
    <property type="match status" value="1"/>
</dbReference>
<evidence type="ECO:0000256" key="2">
    <source>
        <dbReference type="ARBA" id="ARBA00033021"/>
    </source>
</evidence>
<dbReference type="Proteomes" id="UP000464402">
    <property type="component" value="Chromosome"/>
</dbReference>
<evidence type="ECO:0000256" key="4">
    <source>
        <dbReference type="SAM" id="MobiDB-lite"/>
    </source>
</evidence>
<sequence length="442" mass="49822">MKIALTLLILIYTVISIKIAHSRPVEPKYQSNKESFSQYQARHCRWENGLACREVPENQGKTPPATSEEIALDIGLGILTGGPTPQPRGFKFSIGKLPIKPTTKVPPSPKLGATTERTLLLPAAAKPKAKGVIKRINGRVGYLLGDPNAPALGEEPPIKRARVDNSESTSSSANESDSSSIKESDMEESDNQVSETSKFTIIHRRGPIQESEVATAIEEMESIYGNEFWLDTQLDINDEISEYNKLTTHDKISFQDYFALRDYTEDSYVRINDAMRSNNISPKLKIEIEQLTNALKRHSDVSISFKNKSFKYLSSDDTDIVYRGEIRSRVEFETEIVEEEIYSNETFFSTTSDEEYITNFNTEDLDNGEVNVRYTIHYPRGLTYSTDVSALLDNTEGTRIFLPHSFFLITEINIIDNETIEVEMRALRGLGSKFIPPPIQIN</sequence>
<dbReference type="EMBL" id="CP043727">
    <property type="protein sequence ID" value="QHB31442.1"/>
    <property type="molecule type" value="Genomic_DNA"/>
</dbReference>
<dbReference type="SUPFAM" id="SSF56399">
    <property type="entry name" value="ADP-ribosylation"/>
    <property type="match status" value="1"/>
</dbReference>
<proteinExistence type="predicted"/>